<feature type="region of interest" description="Disordered" evidence="1">
    <location>
        <begin position="66"/>
        <end position="94"/>
    </location>
</feature>
<comment type="caution">
    <text evidence="2">The sequence shown here is derived from an EMBL/GenBank/DDBJ whole genome shotgun (WGS) entry which is preliminary data.</text>
</comment>
<proteinExistence type="predicted"/>
<sequence>MERDGNRLLIDPVSILVLAFSCLLRHGALPHISQPDAEAKAFGRHVAGFGLSEPWAARRISAVSAPLRGGSPGSGGGDLVQRGSPRHEAVDRSRGMNTLKPATASAMALTAPFPMKAAPCFGAPGLGPGGPGPWRSWAGPPPASSRRREIQGSSALAACFCAGCVEGRRQQRQRVPLSAQPPEAQTLRFGVGDRVECNIDGFQTGTVVKLNYHDPGWPEERTVPYQVRLDSGVTIFATKDCDECIRKAEGSVRGSS</sequence>
<gene>
    <name evidence="2" type="ORF">AK812_SmicGene33900</name>
</gene>
<dbReference type="OrthoDB" id="258627at2759"/>
<protein>
    <submittedName>
        <fullName evidence="2">Uncharacterized protein</fullName>
    </submittedName>
</protein>
<dbReference type="PROSITE" id="PS51257">
    <property type="entry name" value="PROKAR_LIPOPROTEIN"/>
    <property type="match status" value="1"/>
</dbReference>
<dbReference type="EMBL" id="LSRX01000994">
    <property type="protein sequence ID" value="OLP85142.1"/>
    <property type="molecule type" value="Genomic_DNA"/>
</dbReference>
<dbReference type="AlphaFoldDB" id="A0A1Q9CQE1"/>
<dbReference type="Proteomes" id="UP000186817">
    <property type="component" value="Unassembled WGS sequence"/>
</dbReference>
<keyword evidence="3" id="KW-1185">Reference proteome</keyword>
<accession>A0A1Q9CQE1</accession>
<reference evidence="2 3" key="1">
    <citation type="submission" date="2016-02" db="EMBL/GenBank/DDBJ databases">
        <title>Genome analysis of coral dinoflagellate symbionts highlights evolutionary adaptations to a symbiotic lifestyle.</title>
        <authorList>
            <person name="Aranda M."/>
            <person name="Li Y."/>
            <person name="Liew Y.J."/>
            <person name="Baumgarten S."/>
            <person name="Simakov O."/>
            <person name="Wilson M."/>
            <person name="Piel J."/>
            <person name="Ashoor H."/>
            <person name="Bougouffa S."/>
            <person name="Bajic V.B."/>
            <person name="Ryu T."/>
            <person name="Ravasi T."/>
            <person name="Bayer T."/>
            <person name="Micklem G."/>
            <person name="Kim H."/>
            <person name="Bhak J."/>
            <person name="Lajeunesse T.C."/>
            <person name="Voolstra C.R."/>
        </authorList>
    </citation>
    <scope>NUCLEOTIDE SEQUENCE [LARGE SCALE GENOMIC DNA]</scope>
    <source>
        <strain evidence="2 3">CCMP2467</strain>
    </source>
</reference>
<feature type="compositionally biased region" description="Basic and acidic residues" evidence="1">
    <location>
        <begin position="85"/>
        <end position="94"/>
    </location>
</feature>
<evidence type="ECO:0000313" key="2">
    <source>
        <dbReference type="EMBL" id="OLP85142.1"/>
    </source>
</evidence>
<evidence type="ECO:0000256" key="1">
    <source>
        <dbReference type="SAM" id="MobiDB-lite"/>
    </source>
</evidence>
<organism evidence="2 3">
    <name type="scientific">Symbiodinium microadriaticum</name>
    <name type="common">Dinoflagellate</name>
    <name type="synonym">Zooxanthella microadriatica</name>
    <dbReference type="NCBI Taxonomy" id="2951"/>
    <lineage>
        <taxon>Eukaryota</taxon>
        <taxon>Sar</taxon>
        <taxon>Alveolata</taxon>
        <taxon>Dinophyceae</taxon>
        <taxon>Suessiales</taxon>
        <taxon>Symbiodiniaceae</taxon>
        <taxon>Symbiodinium</taxon>
    </lineage>
</organism>
<evidence type="ECO:0000313" key="3">
    <source>
        <dbReference type="Proteomes" id="UP000186817"/>
    </source>
</evidence>
<name>A0A1Q9CQE1_SYMMI</name>